<sequence length="281" mass="32634">NNKFGPGTADEHTVQWWFKKFCKGDESLEDEKCSGWPSEVDNDQLRAIIKEVAEELSVDHSMVIWHLKQIGKVKKLDKRVPHELTENLKKRHFEVSSSLILRNSNGPFLGQIVTCDKKWILYDNQLSGWTEKKLQSTSQSQSCTKKSLIHCSFFNLWDTITPEKYAQQIDKMHQKLQCLQLALVNKKVPVLLHKNAQLHIAQPMLEKLNELGYEVLPHPPYSPDLLPTNYHFFKHLNKFLQGKCFHNQQEAENAFQEFIGSRSMDFYATGINKHFLLAKIC</sequence>
<dbReference type="InterPro" id="IPR052709">
    <property type="entry name" value="Transposase-MT_Hybrid"/>
</dbReference>
<evidence type="ECO:0008006" key="3">
    <source>
        <dbReference type="Google" id="ProtNLM"/>
    </source>
</evidence>
<evidence type="ECO:0000313" key="2">
    <source>
        <dbReference type="Proteomes" id="UP000326458"/>
    </source>
</evidence>
<dbReference type="GO" id="GO:0044547">
    <property type="term" value="F:DNA topoisomerase binding"/>
    <property type="evidence" value="ECO:0007669"/>
    <property type="project" value="TreeGrafter"/>
</dbReference>
<dbReference type="GO" id="GO:0044774">
    <property type="term" value="P:mitotic DNA integrity checkpoint signaling"/>
    <property type="evidence" value="ECO:0007669"/>
    <property type="project" value="TreeGrafter"/>
</dbReference>
<gene>
    <name evidence="1" type="ORF">FD754_021201</name>
</gene>
<dbReference type="EMBL" id="VCEA01000003">
    <property type="protein sequence ID" value="KAB0344275.1"/>
    <property type="molecule type" value="Genomic_DNA"/>
</dbReference>
<evidence type="ECO:0000313" key="1">
    <source>
        <dbReference type="EMBL" id="KAB0344275.1"/>
    </source>
</evidence>
<dbReference type="PANTHER" id="PTHR46060:SF2">
    <property type="entry name" value="HISTONE-LYSINE N-METHYLTRANSFERASE SETMAR"/>
    <property type="match status" value="1"/>
</dbReference>
<name>A0A5N3V595_MUNMU</name>
<dbReference type="GO" id="GO:0035861">
    <property type="term" value="C:site of double-strand break"/>
    <property type="evidence" value="ECO:0007669"/>
    <property type="project" value="TreeGrafter"/>
</dbReference>
<dbReference type="GO" id="GO:0000793">
    <property type="term" value="C:condensed chromosome"/>
    <property type="evidence" value="ECO:0007669"/>
    <property type="project" value="TreeGrafter"/>
</dbReference>
<dbReference type="PANTHER" id="PTHR46060">
    <property type="entry name" value="MARINER MOS1 TRANSPOSASE-LIKE PROTEIN"/>
    <property type="match status" value="1"/>
</dbReference>
<dbReference type="GO" id="GO:0000014">
    <property type="term" value="F:single-stranded DNA endodeoxyribonuclease activity"/>
    <property type="evidence" value="ECO:0007669"/>
    <property type="project" value="TreeGrafter"/>
</dbReference>
<accession>A0A5N3V595</accession>
<dbReference type="GO" id="GO:0005634">
    <property type="term" value="C:nucleus"/>
    <property type="evidence" value="ECO:0007669"/>
    <property type="project" value="TreeGrafter"/>
</dbReference>
<reference evidence="1 2" key="1">
    <citation type="submission" date="2019-06" db="EMBL/GenBank/DDBJ databases">
        <title>Discovery of a novel chromosome fission-fusion reversal in muntjac.</title>
        <authorList>
            <person name="Mudd A.B."/>
            <person name="Bredeson J.V."/>
            <person name="Baum R."/>
            <person name="Hockemeyer D."/>
            <person name="Rokhsar D.S."/>
        </authorList>
    </citation>
    <scope>NUCLEOTIDE SEQUENCE [LARGE SCALE GENOMIC DNA]</scope>
    <source>
        <strain evidence="1">UTSW_UCB_Mm</strain>
        <tissue evidence="1">Fibroblast cell line</tissue>
    </source>
</reference>
<dbReference type="GO" id="GO:0031297">
    <property type="term" value="P:replication fork processing"/>
    <property type="evidence" value="ECO:0007669"/>
    <property type="project" value="TreeGrafter"/>
</dbReference>
<dbReference type="GO" id="GO:0046975">
    <property type="term" value="F:histone H3K36 methyltransferase activity"/>
    <property type="evidence" value="ECO:0007669"/>
    <property type="project" value="TreeGrafter"/>
</dbReference>
<dbReference type="Proteomes" id="UP000326458">
    <property type="component" value="Unassembled WGS sequence"/>
</dbReference>
<dbReference type="GO" id="GO:0042800">
    <property type="term" value="F:histone H3K4 methyltransferase activity"/>
    <property type="evidence" value="ECO:0007669"/>
    <property type="project" value="TreeGrafter"/>
</dbReference>
<feature type="non-terminal residue" evidence="1">
    <location>
        <position position="1"/>
    </location>
</feature>
<dbReference type="GO" id="GO:0003697">
    <property type="term" value="F:single-stranded DNA binding"/>
    <property type="evidence" value="ECO:0007669"/>
    <property type="project" value="TreeGrafter"/>
</dbReference>
<dbReference type="Gene3D" id="3.30.420.10">
    <property type="entry name" value="Ribonuclease H-like superfamily/Ribonuclease H"/>
    <property type="match status" value="1"/>
</dbReference>
<organism evidence="1 2">
    <name type="scientific">Muntiacus muntjak</name>
    <name type="common">Barking deer</name>
    <name type="synonym">Indian muntjac</name>
    <dbReference type="NCBI Taxonomy" id="9888"/>
    <lineage>
        <taxon>Eukaryota</taxon>
        <taxon>Metazoa</taxon>
        <taxon>Chordata</taxon>
        <taxon>Craniata</taxon>
        <taxon>Vertebrata</taxon>
        <taxon>Euteleostomi</taxon>
        <taxon>Mammalia</taxon>
        <taxon>Eutheria</taxon>
        <taxon>Laurasiatheria</taxon>
        <taxon>Artiodactyla</taxon>
        <taxon>Ruminantia</taxon>
        <taxon>Pecora</taxon>
        <taxon>Cervidae</taxon>
        <taxon>Muntiacinae</taxon>
        <taxon>Muntiacus</taxon>
    </lineage>
</organism>
<dbReference type="InterPro" id="IPR036397">
    <property type="entry name" value="RNaseH_sf"/>
</dbReference>
<dbReference type="AlphaFoldDB" id="A0A5N3V595"/>
<proteinExistence type="predicted"/>
<keyword evidence="2" id="KW-1185">Reference proteome</keyword>
<dbReference type="GO" id="GO:0006303">
    <property type="term" value="P:double-strand break repair via nonhomologous end joining"/>
    <property type="evidence" value="ECO:0007669"/>
    <property type="project" value="TreeGrafter"/>
</dbReference>
<protein>
    <recommendedName>
        <fullName evidence="3">Mos1 transposase HTH domain-containing protein</fullName>
    </recommendedName>
</protein>
<dbReference type="GO" id="GO:0003690">
    <property type="term" value="F:double-stranded DNA binding"/>
    <property type="evidence" value="ECO:0007669"/>
    <property type="project" value="TreeGrafter"/>
</dbReference>
<comment type="caution">
    <text evidence="1">The sequence shown here is derived from an EMBL/GenBank/DDBJ whole genome shotgun (WGS) entry which is preliminary data.</text>
</comment>
<dbReference type="GO" id="GO:0015074">
    <property type="term" value="P:DNA integration"/>
    <property type="evidence" value="ECO:0007669"/>
    <property type="project" value="TreeGrafter"/>
</dbReference>
<dbReference type="GO" id="GO:0000729">
    <property type="term" value="P:DNA double-strand break processing"/>
    <property type="evidence" value="ECO:0007669"/>
    <property type="project" value="TreeGrafter"/>
</dbReference>